<evidence type="ECO:0000256" key="4">
    <source>
        <dbReference type="PIRSR" id="PIRSR000429-1"/>
    </source>
</evidence>
<dbReference type="PIRSF" id="PIRSF000429">
    <property type="entry name" value="Ac-CoA_Ac_transf"/>
    <property type="match status" value="1"/>
</dbReference>
<dbReference type="InterPro" id="IPR020610">
    <property type="entry name" value="Thiolase_AS"/>
</dbReference>
<dbReference type="NCBIfam" id="NF006552">
    <property type="entry name" value="PRK09051.1"/>
    <property type="match status" value="1"/>
</dbReference>
<dbReference type="EMBL" id="PKUR01000002">
    <property type="protein sequence ID" value="PLW86017.1"/>
    <property type="molecule type" value="Genomic_DNA"/>
</dbReference>
<keyword evidence="3 5" id="KW-0012">Acyltransferase</keyword>
<keyword evidence="2 5" id="KW-0808">Transferase</keyword>
<organism evidence="8 9">
    <name type="scientific">Halioglobus japonicus</name>
    <dbReference type="NCBI Taxonomy" id="930805"/>
    <lineage>
        <taxon>Bacteria</taxon>
        <taxon>Pseudomonadati</taxon>
        <taxon>Pseudomonadota</taxon>
        <taxon>Gammaproteobacteria</taxon>
        <taxon>Cellvibrionales</taxon>
        <taxon>Halieaceae</taxon>
        <taxon>Halioglobus</taxon>
    </lineage>
</organism>
<evidence type="ECO:0000256" key="5">
    <source>
        <dbReference type="RuleBase" id="RU003557"/>
    </source>
</evidence>
<sequence length="395" mass="41545">MSNREVVVLSGVRSAIADFGGSLKDVAPTEVAGQVVAEAVKRSGLEPTDIGHVVIGNVTHSDRRDMYMSRTAALKGGLPIETPALTVNRLCGSGLQSVISAAQMILLGDCDAAVAGGAESMSRVPYWLPNARFGARMGDGQMVDAMMGALTCPMGDTHMGITAENLADKYSVSREEQDELAAESHRRAQQAQEEGRFESQILPIEIKTRKGTVVFDKDEHVRNDAKAEDMAKLRPAFKKDGSVTAGNASGLNDGAAAVVLMERSEAEAKGLKPMAKMVGYAVAAVDPAIMGIGPAPAVRQLMEKTGVAIEDVDIWECNEAFAAQALSVVKELDLDPAKVNPNGSGISLGHPIGATGSMLTVKAVYELERTGARYAVVTMCIGGGQGIAALFERCE</sequence>
<dbReference type="KEGG" id="hja:BST95_07010"/>
<evidence type="ECO:0000256" key="2">
    <source>
        <dbReference type="ARBA" id="ARBA00022679"/>
    </source>
</evidence>
<dbReference type="Pfam" id="PF02803">
    <property type="entry name" value="Thiolase_C"/>
    <property type="match status" value="1"/>
</dbReference>
<keyword evidence="9" id="KW-1185">Reference proteome</keyword>
<dbReference type="Proteomes" id="UP000235162">
    <property type="component" value="Unassembled WGS sequence"/>
</dbReference>
<dbReference type="InterPro" id="IPR016039">
    <property type="entry name" value="Thiolase-like"/>
</dbReference>
<dbReference type="EC" id="2.3.1.9" evidence="8"/>
<evidence type="ECO:0000259" key="6">
    <source>
        <dbReference type="Pfam" id="PF00108"/>
    </source>
</evidence>
<dbReference type="AlphaFoldDB" id="A0AAP8MEF3"/>
<feature type="active site" description="Proton acceptor" evidence="4">
    <location>
        <position position="350"/>
    </location>
</feature>
<evidence type="ECO:0000256" key="1">
    <source>
        <dbReference type="ARBA" id="ARBA00010982"/>
    </source>
</evidence>
<feature type="domain" description="Thiolase N-terminal" evidence="6">
    <location>
        <begin position="6"/>
        <end position="264"/>
    </location>
</feature>
<dbReference type="RefSeq" id="WP_084198673.1">
    <property type="nucleotide sequence ID" value="NZ_BMYL01000002.1"/>
</dbReference>
<evidence type="ECO:0000259" key="7">
    <source>
        <dbReference type="Pfam" id="PF02803"/>
    </source>
</evidence>
<dbReference type="CDD" id="cd00751">
    <property type="entry name" value="thiolase"/>
    <property type="match status" value="1"/>
</dbReference>
<dbReference type="InterPro" id="IPR020617">
    <property type="entry name" value="Thiolase_C"/>
</dbReference>
<dbReference type="Pfam" id="PF00108">
    <property type="entry name" value="Thiolase_N"/>
    <property type="match status" value="1"/>
</dbReference>
<dbReference type="PANTHER" id="PTHR18919:SF107">
    <property type="entry name" value="ACETYL-COA ACETYLTRANSFERASE, CYTOSOLIC"/>
    <property type="match status" value="1"/>
</dbReference>
<evidence type="ECO:0000313" key="8">
    <source>
        <dbReference type="EMBL" id="PLW86017.1"/>
    </source>
</evidence>
<feature type="active site" description="Proton acceptor" evidence="4">
    <location>
        <position position="380"/>
    </location>
</feature>
<dbReference type="PROSITE" id="PS00098">
    <property type="entry name" value="THIOLASE_1"/>
    <property type="match status" value="1"/>
</dbReference>
<dbReference type="Gene3D" id="3.40.47.10">
    <property type="match status" value="2"/>
</dbReference>
<dbReference type="InterPro" id="IPR002155">
    <property type="entry name" value="Thiolase"/>
</dbReference>
<dbReference type="InterPro" id="IPR020616">
    <property type="entry name" value="Thiolase_N"/>
</dbReference>
<dbReference type="GO" id="GO:0003985">
    <property type="term" value="F:acetyl-CoA C-acetyltransferase activity"/>
    <property type="evidence" value="ECO:0007669"/>
    <property type="project" value="UniProtKB-EC"/>
</dbReference>
<dbReference type="GO" id="GO:0044281">
    <property type="term" value="P:small molecule metabolic process"/>
    <property type="evidence" value="ECO:0007669"/>
    <property type="project" value="UniProtKB-ARBA"/>
</dbReference>
<evidence type="ECO:0000256" key="3">
    <source>
        <dbReference type="ARBA" id="ARBA00023315"/>
    </source>
</evidence>
<proteinExistence type="inferred from homology"/>
<comment type="similarity">
    <text evidence="1 5">Belongs to the thiolase-like superfamily. Thiolase family.</text>
</comment>
<feature type="active site" description="Acyl-thioester intermediate" evidence="4">
    <location>
        <position position="91"/>
    </location>
</feature>
<dbReference type="InterPro" id="IPR020615">
    <property type="entry name" value="Thiolase_acyl_enz_int_AS"/>
</dbReference>
<feature type="domain" description="Thiolase C-terminal" evidence="7">
    <location>
        <begin position="271"/>
        <end position="393"/>
    </location>
</feature>
<dbReference type="FunFam" id="3.40.47.10:FF:000010">
    <property type="entry name" value="Acetyl-CoA acetyltransferase (Thiolase)"/>
    <property type="match status" value="1"/>
</dbReference>
<dbReference type="SUPFAM" id="SSF53901">
    <property type="entry name" value="Thiolase-like"/>
    <property type="match status" value="2"/>
</dbReference>
<reference evidence="8 9" key="1">
    <citation type="submission" date="2018-01" db="EMBL/GenBank/DDBJ databases">
        <title>The draft genome sequence of Halioglobus japonicus S1-36.</title>
        <authorList>
            <person name="Du Z.-J."/>
            <person name="Shi M.-J."/>
        </authorList>
    </citation>
    <scope>NUCLEOTIDE SEQUENCE [LARGE SCALE GENOMIC DNA]</scope>
    <source>
        <strain evidence="8 9">S1-36</strain>
    </source>
</reference>
<evidence type="ECO:0000313" key="9">
    <source>
        <dbReference type="Proteomes" id="UP000235162"/>
    </source>
</evidence>
<dbReference type="PANTHER" id="PTHR18919">
    <property type="entry name" value="ACETYL-COA C-ACYLTRANSFERASE"/>
    <property type="match status" value="1"/>
</dbReference>
<accession>A0AAP8MEF3</accession>
<name>A0AAP8MEF3_9GAMM</name>
<dbReference type="PROSITE" id="PS00099">
    <property type="entry name" value="THIOLASE_3"/>
    <property type="match status" value="1"/>
</dbReference>
<dbReference type="NCBIfam" id="TIGR01930">
    <property type="entry name" value="AcCoA-C-Actrans"/>
    <property type="match status" value="1"/>
</dbReference>
<gene>
    <name evidence="8" type="ORF">C0029_06070</name>
</gene>
<comment type="caution">
    <text evidence="8">The sequence shown here is derived from an EMBL/GenBank/DDBJ whole genome shotgun (WGS) entry which is preliminary data.</text>
</comment>
<protein>
    <submittedName>
        <fullName evidence="8">Acetyl-CoA C-acyltransferase</fullName>
        <ecNumber evidence="8">2.3.1.9</ecNumber>
    </submittedName>
</protein>